<proteinExistence type="predicted"/>
<keyword evidence="2" id="KW-0732">Signal</keyword>
<evidence type="ECO:0000313" key="4">
    <source>
        <dbReference type="Proteomes" id="UP000541558"/>
    </source>
</evidence>
<gene>
    <name evidence="3" type="ORF">D9611_003105</name>
</gene>
<evidence type="ECO:0000313" key="3">
    <source>
        <dbReference type="EMBL" id="KAF5337276.1"/>
    </source>
</evidence>
<reference evidence="3 4" key="1">
    <citation type="journal article" date="2020" name="ISME J.">
        <title>Uncovering the hidden diversity of litter-decomposition mechanisms in mushroom-forming fungi.</title>
        <authorList>
            <person name="Floudas D."/>
            <person name="Bentzer J."/>
            <person name="Ahren D."/>
            <person name="Johansson T."/>
            <person name="Persson P."/>
            <person name="Tunlid A."/>
        </authorList>
    </citation>
    <scope>NUCLEOTIDE SEQUENCE [LARGE SCALE GENOMIC DNA]</scope>
    <source>
        <strain evidence="3 4">CBS 175.51</strain>
    </source>
</reference>
<feature type="region of interest" description="Disordered" evidence="1">
    <location>
        <begin position="117"/>
        <end position="163"/>
    </location>
</feature>
<accession>A0A8H5CA19</accession>
<sequence length="262" mass="27053">MIFTLTKLAQVALSAAVAALLVSQSALGRAIHRRSEVESGSEELYGRALEVETLDGSLLDPIVIDYLDQLEIYTAAVNKTEKGTELYEELVDQTSTISSMLSFFMEDYATFVQVPDSTSTSTADIPLSTAVGEDPLPTSTAAETQDEPAPTPTPAPTATSDKPVITTVIPQSDTSVVIPASQGTTTTVTRTGAATATVSPSGKGGEEQVPRSSSTASTSTRGGFATAAGSTTEVLRNSAFQTASTSLLIPVGLAAGLLMTVL</sequence>
<keyword evidence="4" id="KW-1185">Reference proteome</keyword>
<protein>
    <submittedName>
        <fullName evidence="3">Uncharacterized protein</fullName>
    </submittedName>
</protein>
<name>A0A8H5CA19_9AGAR</name>
<evidence type="ECO:0000256" key="2">
    <source>
        <dbReference type="SAM" id="SignalP"/>
    </source>
</evidence>
<feature type="chain" id="PRO_5034078103" evidence="2">
    <location>
        <begin position="29"/>
        <end position="262"/>
    </location>
</feature>
<comment type="caution">
    <text evidence="3">The sequence shown here is derived from an EMBL/GenBank/DDBJ whole genome shotgun (WGS) entry which is preliminary data.</text>
</comment>
<dbReference type="OrthoDB" id="10403140at2759"/>
<dbReference type="Proteomes" id="UP000541558">
    <property type="component" value="Unassembled WGS sequence"/>
</dbReference>
<feature type="signal peptide" evidence="2">
    <location>
        <begin position="1"/>
        <end position="28"/>
    </location>
</feature>
<dbReference type="EMBL" id="JAACJK010000057">
    <property type="protein sequence ID" value="KAF5337276.1"/>
    <property type="molecule type" value="Genomic_DNA"/>
</dbReference>
<organism evidence="3 4">
    <name type="scientific">Ephemerocybe angulata</name>
    <dbReference type="NCBI Taxonomy" id="980116"/>
    <lineage>
        <taxon>Eukaryota</taxon>
        <taxon>Fungi</taxon>
        <taxon>Dikarya</taxon>
        <taxon>Basidiomycota</taxon>
        <taxon>Agaricomycotina</taxon>
        <taxon>Agaricomycetes</taxon>
        <taxon>Agaricomycetidae</taxon>
        <taxon>Agaricales</taxon>
        <taxon>Agaricineae</taxon>
        <taxon>Psathyrellaceae</taxon>
        <taxon>Ephemerocybe</taxon>
    </lineage>
</organism>
<feature type="compositionally biased region" description="Low complexity" evidence="1">
    <location>
        <begin position="183"/>
        <end position="198"/>
    </location>
</feature>
<feature type="compositionally biased region" description="Low complexity" evidence="1">
    <location>
        <begin position="212"/>
        <end position="225"/>
    </location>
</feature>
<feature type="region of interest" description="Disordered" evidence="1">
    <location>
        <begin position="176"/>
        <end position="225"/>
    </location>
</feature>
<dbReference type="AlphaFoldDB" id="A0A8H5CA19"/>
<evidence type="ECO:0000256" key="1">
    <source>
        <dbReference type="SAM" id="MobiDB-lite"/>
    </source>
</evidence>